<organism evidence="5 6">
    <name type="scientific">Parahaliea maris</name>
    <dbReference type="NCBI Taxonomy" id="2716870"/>
    <lineage>
        <taxon>Bacteria</taxon>
        <taxon>Pseudomonadati</taxon>
        <taxon>Pseudomonadota</taxon>
        <taxon>Gammaproteobacteria</taxon>
        <taxon>Cellvibrionales</taxon>
        <taxon>Halieaceae</taxon>
        <taxon>Parahaliea</taxon>
    </lineage>
</organism>
<proteinExistence type="inferred from homology"/>
<sequence>MSSSRFTITSRSPQDPKSVVCEVDATSPETVSKFATTAAHVGLSWGADSAAQLRADALVASSIALESASEYLANLMVEEVGKPINEARAELARAVSFARYFAQQPLADAGTVYRALSVASATSFSVRRPAGVAGLITPWNFPVLIPIWKIFPALAYGNGVLWKPSEEATCIALALSKLLSDHLPEGLLSVLPGGADTGRAVLEQADVLSFTGSVEVGHLIIGSAKGRHIPVQAELGGLSATIVMPDADPASAARMLAGGAFGYAGQRCTSTRRIITVGHSKAFIEALVAETRALNIGDPADESVAIGPVINRMAKDRVHDAVRRAKAEGGRVLNQTNPIPDGEGWFTPCFLVDGVDPGHFLAQEEVFGPVCAVMSAKDFPEAVDIANSTRYGLAAAVITSDQGVVAQAIEKLDAGMIRINAPTSGADPHVPFTGVRCSAYGPPELGSGVQDFYTKLRTITTHPPLACA</sequence>
<protein>
    <submittedName>
        <fullName evidence="5">Aldehyde dehydrogenase</fullName>
    </submittedName>
</protein>
<keyword evidence="1 3" id="KW-0560">Oxidoreductase</keyword>
<evidence type="ECO:0000313" key="6">
    <source>
        <dbReference type="Proteomes" id="UP000321039"/>
    </source>
</evidence>
<dbReference type="EMBL" id="VRZA01000009">
    <property type="protein sequence ID" value="TXS89829.1"/>
    <property type="molecule type" value="Genomic_DNA"/>
</dbReference>
<evidence type="ECO:0000256" key="1">
    <source>
        <dbReference type="ARBA" id="ARBA00023002"/>
    </source>
</evidence>
<dbReference type="InterPro" id="IPR016161">
    <property type="entry name" value="Ald_DH/histidinol_DH"/>
</dbReference>
<dbReference type="Pfam" id="PF00171">
    <property type="entry name" value="Aldedh"/>
    <property type="match status" value="1"/>
</dbReference>
<reference evidence="5 6" key="1">
    <citation type="submission" date="2019-08" db="EMBL/GenBank/DDBJ databases">
        <title>Parahaliea maris sp. nov., isolated from the surface seawater.</title>
        <authorList>
            <person name="Liu Y."/>
        </authorList>
    </citation>
    <scope>NUCLEOTIDE SEQUENCE [LARGE SCALE GENOMIC DNA]</scope>
    <source>
        <strain evidence="5 6">HSLHS9</strain>
    </source>
</reference>
<dbReference type="InterPro" id="IPR016163">
    <property type="entry name" value="Ald_DH_C"/>
</dbReference>
<accession>A0A5C8ZQ33</accession>
<name>A0A5C8ZQ33_9GAMM</name>
<keyword evidence="6" id="KW-1185">Reference proteome</keyword>
<dbReference type="SUPFAM" id="SSF53720">
    <property type="entry name" value="ALDH-like"/>
    <property type="match status" value="1"/>
</dbReference>
<dbReference type="PANTHER" id="PTHR11699">
    <property type="entry name" value="ALDEHYDE DEHYDROGENASE-RELATED"/>
    <property type="match status" value="1"/>
</dbReference>
<feature type="active site" evidence="2">
    <location>
        <position position="234"/>
    </location>
</feature>
<dbReference type="Gene3D" id="3.40.309.10">
    <property type="entry name" value="Aldehyde Dehydrogenase, Chain A, domain 2"/>
    <property type="match status" value="1"/>
</dbReference>
<evidence type="ECO:0000256" key="3">
    <source>
        <dbReference type="RuleBase" id="RU003345"/>
    </source>
</evidence>
<comment type="similarity">
    <text evidence="3">Belongs to the aldehyde dehydrogenase family.</text>
</comment>
<gene>
    <name evidence="5" type="ORF">FV139_19035</name>
</gene>
<dbReference type="InterPro" id="IPR016162">
    <property type="entry name" value="Ald_DH_N"/>
</dbReference>
<evidence type="ECO:0000256" key="2">
    <source>
        <dbReference type="PROSITE-ProRule" id="PRU10007"/>
    </source>
</evidence>
<feature type="domain" description="Aldehyde dehydrogenase" evidence="4">
    <location>
        <begin position="7"/>
        <end position="459"/>
    </location>
</feature>
<evidence type="ECO:0000259" key="4">
    <source>
        <dbReference type="Pfam" id="PF00171"/>
    </source>
</evidence>
<dbReference type="GO" id="GO:0016620">
    <property type="term" value="F:oxidoreductase activity, acting on the aldehyde or oxo group of donors, NAD or NADP as acceptor"/>
    <property type="evidence" value="ECO:0007669"/>
    <property type="project" value="InterPro"/>
</dbReference>
<dbReference type="InterPro" id="IPR015590">
    <property type="entry name" value="Aldehyde_DH_dom"/>
</dbReference>
<evidence type="ECO:0000313" key="5">
    <source>
        <dbReference type="EMBL" id="TXS89829.1"/>
    </source>
</evidence>
<dbReference type="PROSITE" id="PS00687">
    <property type="entry name" value="ALDEHYDE_DEHYDR_GLU"/>
    <property type="match status" value="1"/>
</dbReference>
<dbReference type="RefSeq" id="WP_148070079.1">
    <property type="nucleotide sequence ID" value="NZ_VRZA01000009.1"/>
</dbReference>
<dbReference type="Proteomes" id="UP000321039">
    <property type="component" value="Unassembled WGS sequence"/>
</dbReference>
<comment type="caution">
    <text evidence="5">The sequence shown here is derived from an EMBL/GenBank/DDBJ whole genome shotgun (WGS) entry which is preliminary data.</text>
</comment>
<dbReference type="InterPro" id="IPR029510">
    <property type="entry name" value="Ald_DH_CS_GLU"/>
</dbReference>
<dbReference type="Gene3D" id="3.40.605.10">
    <property type="entry name" value="Aldehyde Dehydrogenase, Chain A, domain 1"/>
    <property type="match status" value="1"/>
</dbReference>
<dbReference type="AlphaFoldDB" id="A0A5C8ZQ33"/>